<evidence type="ECO:0000256" key="1">
    <source>
        <dbReference type="ARBA" id="ARBA00022737"/>
    </source>
</evidence>
<dbReference type="AlphaFoldDB" id="A0A7J7QWR1"/>
<dbReference type="Proteomes" id="UP000527355">
    <property type="component" value="Unassembled WGS sequence"/>
</dbReference>
<proteinExistence type="predicted"/>
<keyword evidence="1" id="KW-0677">Repeat</keyword>
<dbReference type="SMART" id="SM00698">
    <property type="entry name" value="MORN"/>
    <property type="match status" value="3"/>
</dbReference>
<dbReference type="SUPFAM" id="SSF82185">
    <property type="entry name" value="Histone H3 K4-specific methyltransferase SET7/9 N-terminal domain"/>
    <property type="match status" value="2"/>
</dbReference>
<evidence type="ECO:0000313" key="4">
    <source>
        <dbReference type="Proteomes" id="UP000527355"/>
    </source>
</evidence>
<comment type="caution">
    <text evidence="3">The sequence shown here is derived from an EMBL/GenBank/DDBJ whole genome shotgun (WGS) entry which is preliminary data.</text>
</comment>
<evidence type="ECO:0000313" key="3">
    <source>
        <dbReference type="EMBL" id="KAF6268165.1"/>
    </source>
</evidence>
<feature type="region of interest" description="Disordered" evidence="2">
    <location>
        <begin position="119"/>
        <end position="172"/>
    </location>
</feature>
<dbReference type="InterPro" id="IPR003409">
    <property type="entry name" value="MORN"/>
</dbReference>
<dbReference type="Gene3D" id="2.20.110.10">
    <property type="entry name" value="Histone H3 K4-specific methyltransferase SET7/9 N-terminal domain"/>
    <property type="match status" value="1"/>
</dbReference>
<keyword evidence="4" id="KW-1185">Reference proteome</keyword>
<dbReference type="EMBL" id="JABWUV010000048">
    <property type="protein sequence ID" value="KAF6268165.1"/>
    <property type="molecule type" value="Genomic_DNA"/>
</dbReference>
<accession>A0A7J7QWR1</accession>
<sequence length="187" mass="19509">MAAASQGSRSSRPQRPDPQGRPPQDGYGVYTYPNSFFRYEGEWKGGKTHGRGKLLFKDGSYYEGQFADGEIMGRGCRHWAASGNTYSGQFVFGEPQGHGVMEYKAGGRYEGELCHGMREGLAPPGPGNGGRAPPPAQHSDSVGWVGPGPCTSPGAGVPSGPEPGPRVPVGWEGGEVGAVWGGGGLCL</sequence>
<reference evidence="3 4" key="1">
    <citation type="journal article" date="2020" name="Nature">
        <title>Six reference-quality genomes reveal evolution of bat adaptations.</title>
        <authorList>
            <person name="Jebb D."/>
            <person name="Huang Z."/>
            <person name="Pippel M."/>
            <person name="Hughes G.M."/>
            <person name="Lavrichenko K."/>
            <person name="Devanna P."/>
            <person name="Winkler S."/>
            <person name="Jermiin L.S."/>
            <person name="Skirmuntt E.C."/>
            <person name="Katzourakis A."/>
            <person name="Burkitt-Gray L."/>
            <person name="Ray D.A."/>
            <person name="Sullivan K.A.M."/>
            <person name="Roscito J.G."/>
            <person name="Kirilenko B.M."/>
            <person name="Davalos L.M."/>
            <person name="Corthals A.P."/>
            <person name="Power M.L."/>
            <person name="Jones G."/>
            <person name="Ransome R.D."/>
            <person name="Dechmann D.K.N."/>
            <person name="Locatelli A.G."/>
            <person name="Puechmaille S.J."/>
            <person name="Fedrigo O."/>
            <person name="Jarvis E.D."/>
            <person name="Hiller M."/>
            <person name="Vernes S.C."/>
            <person name="Myers E.W."/>
            <person name="Teeling E.C."/>
        </authorList>
    </citation>
    <scope>NUCLEOTIDE SEQUENCE [LARGE SCALE GENOMIC DNA]</scope>
    <source>
        <strain evidence="3">MMyoMyo1</strain>
        <tissue evidence="3">Flight muscle</tissue>
    </source>
</reference>
<feature type="compositionally biased region" description="Low complexity" evidence="2">
    <location>
        <begin position="1"/>
        <end position="13"/>
    </location>
</feature>
<dbReference type="Pfam" id="PF02493">
    <property type="entry name" value="MORN"/>
    <property type="match status" value="4"/>
</dbReference>
<dbReference type="PANTHER" id="PTHR23084:SF263">
    <property type="entry name" value="MORN REPEAT-CONTAINING PROTEIN 1"/>
    <property type="match status" value="1"/>
</dbReference>
<gene>
    <name evidence="3" type="ORF">mMyoMyo1_013217</name>
</gene>
<dbReference type="PANTHER" id="PTHR23084">
    <property type="entry name" value="PHOSPHATIDYLINOSITOL-4-PHOSPHATE 5-KINASE RELATED"/>
    <property type="match status" value="1"/>
</dbReference>
<evidence type="ECO:0000256" key="2">
    <source>
        <dbReference type="SAM" id="MobiDB-lite"/>
    </source>
</evidence>
<feature type="region of interest" description="Disordered" evidence="2">
    <location>
        <begin position="1"/>
        <end position="27"/>
    </location>
</feature>
<dbReference type="VEuPathDB" id="HostDB:GeneID_118655603"/>
<protein>
    <submittedName>
        <fullName evidence="3">MORN repeat containing 1</fullName>
    </submittedName>
</protein>
<name>A0A7J7QWR1_MYOMY</name>
<organism evidence="3 4">
    <name type="scientific">Myotis myotis</name>
    <name type="common">Greater mouse-eared bat</name>
    <name type="synonym">Vespertilio myotis</name>
    <dbReference type="NCBI Taxonomy" id="51298"/>
    <lineage>
        <taxon>Eukaryota</taxon>
        <taxon>Metazoa</taxon>
        <taxon>Chordata</taxon>
        <taxon>Craniata</taxon>
        <taxon>Vertebrata</taxon>
        <taxon>Euteleostomi</taxon>
        <taxon>Mammalia</taxon>
        <taxon>Eutheria</taxon>
        <taxon>Laurasiatheria</taxon>
        <taxon>Chiroptera</taxon>
        <taxon>Yangochiroptera</taxon>
        <taxon>Vespertilionidae</taxon>
        <taxon>Myotis</taxon>
    </lineage>
</organism>